<accession>A0AAE1PFH0</accession>
<feature type="signal peptide" evidence="2">
    <location>
        <begin position="1"/>
        <end position="27"/>
    </location>
</feature>
<evidence type="ECO:0008006" key="5">
    <source>
        <dbReference type="Google" id="ProtNLM"/>
    </source>
</evidence>
<dbReference type="PANTHER" id="PTHR10166">
    <property type="entry name" value="VOLTAGE-DEPENDENT CALCIUM CHANNEL SUBUNIT ALPHA-2/DELTA-RELATED"/>
    <property type="match status" value="1"/>
</dbReference>
<sequence>MRMTHQRAHRRQSAAALLTTVLPLASSVFLWASQSVAQENRSATTNNTTTSSEVFFNSSDIANISNWDNKPVIYVNNPKLLKEMQEQSFLRHAFRLSVGGVSSEDDQGVLGGGVPLLERSTSLASQLRHIANSELGVTHMQATFDELPYSDLEHREEKTVKEMVEALERKFSLYSSLLGEMTEVATSHFNQQLEVGGVVEEREYHPCCLIPDNYLEYNSHFRTRVNEELWCDSGFGSDDHPVPRQLYPAPYNLTELFALNLRRYPTIKWQYFMSVSGLHTEYPAHRPGTGIGSDCGQWSRHRHVYEATVRPGGRNIVLLFDLGEALTPRLLLTAKTVGYQVLATLTRHDQVAVVGVAGSVARPAAPCMRSALTPATHHVLQTARHFLDYMEIQNEPTNHTLGLTAALELIRGSGLGAGEGVLLIYVSRGVVGSRRHARKVLLSLANALTDTSHKIVISTLALGLNNREFSLERQFLEAVAEQNFEAYGAESGVGPGRGQAPGTVVGLDSTLNVAPVVSNLYDVVRPPTSTRHQTFIISEPRWDLDGRETVVSVSCAVETVEGKVMGLVGMDISLATLLEDVTHYTSPAKSYAFAIDAQGSVLGHPQLGRPETWTVPLVGTDVTLVEQVDGFTRVRHQLLARPTAHTSLPISQHSATNMKGELHYYWHRSAVSGWVFVVARIDSNTPHKRLSRSVPPLPPTALFHRLDLIPPSKARVCRHFNQMATLDGSTLFLPVGSYVSPLSQMAGGPETMGAVQSVTAFLSDTTQLIANPGLRLPVRTDATAIYQISDFWESKLQTSSLSKYIIRRYAAAPSGVTVMYPGTLMDRSFDPRSQGWYLGALASPGKVIVSPPYLDPGGAGFIVTISHTVYQGGSATMHSPADPVVAVLAADFTLGYFYKLLLELEPACGQTPHPDKDGQRVRCFLVDLEGYLVAHPSLLAPSSSYTPATNVPPHITHQEPVVSMELLGGGAGLLTKGWCGRWWRGASERHYSLRLPQGQVVASPAPGAAQVDNSCLQYALAAVPSTNLVLGIINQTCAPAVAFCPCSMDDRLCLNCQLVEAGACECPCECPLSPNPCSGGVHGDPTSQPTSLPIPPPGHSNHTPGIRNQIWQTYFSNDGGGPRVLELATQPPNLAPTCPRTPEAVTPLQYSIGLLSHLAPCVASTCSIYVTPESCLGVAGCVWCHIKADRESPISHPYCTSSHQCYNGVLGAPSPYPHGLATLPHSDNTHGESGNPIGPVAGGIMAVFMMVAVAVYCYRQHVGSGNGRSLYTPASLQPHPPHHSLYQTQPTHDLDNGDEDLLGDMSGVGLGSAVAAAAVVSPYRMNPGYRRPPGLADSSDQGYSTMTPHDDPDNPHYADLGGISGLTVPDDPPSTSSWSPPPSPSPRDGGGGGGGGIASLPSMATIDPSQTIIPAGKRTGPNIIEVPVTVHMVDTV</sequence>
<feature type="compositionally biased region" description="Polar residues" evidence="1">
    <location>
        <begin position="1338"/>
        <end position="1347"/>
    </location>
</feature>
<dbReference type="CDD" id="cd18773">
    <property type="entry name" value="PDC1_HK_sensor"/>
    <property type="match status" value="1"/>
</dbReference>
<dbReference type="FunFam" id="3.30.450.20:FF:000024">
    <property type="entry name" value="VWFA and cache domain-containing protein 1"/>
    <property type="match status" value="1"/>
</dbReference>
<evidence type="ECO:0000256" key="2">
    <source>
        <dbReference type="SAM" id="SignalP"/>
    </source>
</evidence>
<dbReference type="PANTHER" id="PTHR10166:SF66">
    <property type="entry name" value="VWFA AND CACHE DOMAIN-CONTAINING PROTEIN CG16868"/>
    <property type="match status" value="1"/>
</dbReference>
<dbReference type="EMBL" id="JAWZYT010002033">
    <property type="protein sequence ID" value="KAK4307118.1"/>
    <property type="molecule type" value="Genomic_DNA"/>
</dbReference>
<feature type="compositionally biased region" description="Gly residues" evidence="1">
    <location>
        <begin position="1388"/>
        <end position="1397"/>
    </location>
</feature>
<dbReference type="InterPro" id="IPR029151">
    <property type="entry name" value="Sensor-like_sf"/>
</dbReference>
<dbReference type="Gene3D" id="3.30.450.20">
    <property type="entry name" value="PAS domain"/>
    <property type="match status" value="2"/>
</dbReference>
<feature type="region of interest" description="Disordered" evidence="1">
    <location>
        <begin position="1325"/>
        <end position="1419"/>
    </location>
</feature>
<dbReference type="InterPro" id="IPR051173">
    <property type="entry name" value="Ca_channel_alpha-2/delta"/>
</dbReference>
<keyword evidence="4" id="KW-1185">Reference proteome</keyword>
<protein>
    <recommendedName>
        <fullName evidence="5">VWFA and cache domain-containing protein 1</fullName>
    </recommendedName>
</protein>
<evidence type="ECO:0000313" key="4">
    <source>
        <dbReference type="Proteomes" id="UP001292094"/>
    </source>
</evidence>
<feature type="region of interest" description="Disordered" evidence="1">
    <location>
        <begin position="1269"/>
        <end position="1303"/>
    </location>
</feature>
<proteinExistence type="predicted"/>
<evidence type="ECO:0000256" key="1">
    <source>
        <dbReference type="SAM" id="MobiDB-lite"/>
    </source>
</evidence>
<dbReference type="GO" id="GO:0005891">
    <property type="term" value="C:voltage-gated calcium channel complex"/>
    <property type="evidence" value="ECO:0007669"/>
    <property type="project" value="TreeGrafter"/>
</dbReference>
<comment type="caution">
    <text evidence="3">The sequence shown here is derived from an EMBL/GenBank/DDBJ whole genome shotgun (WGS) entry which is preliminary data.</text>
</comment>
<keyword evidence="2" id="KW-0732">Signal</keyword>
<reference evidence="3" key="1">
    <citation type="submission" date="2023-11" db="EMBL/GenBank/DDBJ databases">
        <title>Genome assemblies of two species of porcelain crab, Petrolisthes cinctipes and Petrolisthes manimaculis (Anomura: Porcellanidae).</title>
        <authorList>
            <person name="Angst P."/>
        </authorList>
    </citation>
    <scope>NUCLEOTIDE SEQUENCE</scope>
    <source>
        <strain evidence="3">PB745_02</strain>
        <tissue evidence="3">Gill</tissue>
    </source>
</reference>
<name>A0AAE1PFH0_9EUCA</name>
<dbReference type="SUPFAM" id="SSF103190">
    <property type="entry name" value="Sensory domain-like"/>
    <property type="match status" value="1"/>
</dbReference>
<feature type="chain" id="PRO_5042280921" description="VWFA and cache domain-containing protein 1" evidence="2">
    <location>
        <begin position="28"/>
        <end position="1436"/>
    </location>
</feature>
<gene>
    <name evidence="3" type="ORF">Pmani_021078</name>
</gene>
<dbReference type="GO" id="GO:0005245">
    <property type="term" value="F:voltage-gated calcium channel activity"/>
    <property type="evidence" value="ECO:0007669"/>
    <property type="project" value="TreeGrafter"/>
</dbReference>
<dbReference type="Proteomes" id="UP001292094">
    <property type="component" value="Unassembled WGS sequence"/>
</dbReference>
<feature type="region of interest" description="Disordered" evidence="1">
    <location>
        <begin position="1081"/>
        <end position="1103"/>
    </location>
</feature>
<organism evidence="3 4">
    <name type="scientific">Petrolisthes manimaculis</name>
    <dbReference type="NCBI Taxonomy" id="1843537"/>
    <lineage>
        <taxon>Eukaryota</taxon>
        <taxon>Metazoa</taxon>
        <taxon>Ecdysozoa</taxon>
        <taxon>Arthropoda</taxon>
        <taxon>Crustacea</taxon>
        <taxon>Multicrustacea</taxon>
        <taxon>Malacostraca</taxon>
        <taxon>Eumalacostraca</taxon>
        <taxon>Eucarida</taxon>
        <taxon>Decapoda</taxon>
        <taxon>Pleocyemata</taxon>
        <taxon>Anomura</taxon>
        <taxon>Galatheoidea</taxon>
        <taxon>Porcellanidae</taxon>
        <taxon>Petrolisthes</taxon>
    </lineage>
</organism>
<evidence type="ECO:0000313" key="3">
    <source>
        <dbReference type="EMBL" id="KAK4307118.1"/>
    </source>
</evidence>